<dbReference type="Proteomes" id="UP001163321">
    <property type="component" value="Chromosome 6"/>
</dbReference>
<name>A0ACC0VVP5_9STRA</name>
<sequence>MTLTRLKSSFDKALELAVKYEFLRTEKAYCLYRLKQEDEALKLLDGKDLKTHNSAQLHLAAQLARPILWLGKTVVPT</sequence>
<keyword evidence="2" id="KW-1185">Reference proteome</keyword>
<reference evidence="1 2" key="1">
    <citation type="journal article" date="2022" name="bioRxiv">
        <title>The genome of the oomycete Peronosclerospora sorghi, a cosmopolitan pathogen of maize and sorghum, is inflated with dispersed pseudogenes.</title>
        <authorList>
            <person name="Fletcher K."/>
            <person name="Martin F."/>
            <person name="Isakeit T."/>
            <person name="Cavanaugh K."/>
            <person name="Magill C."/>
            <person name="Michelmore R."/>
        </authorList>
    </citation>
    <scope>NUCLEOTIDE SEQUENCE [LARGE SCALE GENOMIC DNA]</scope>
    <source>
        <strain evidence="1">P6</strain>
    </source>
</reference>
<evidence type="ECO:0000313" key="1">
    <source>
        <dbReference type="EMBL" id="KAI9909813.1"/>
    </source>
</evidence>
<comment type="caution">
    <text evidence="1">The sequence shown here is derived from an EMBL/GenBank/DDBJ whole genome shotgun (WGS) entry which is preliminary data.</text>
</comment>
<gene>
    <name evidence="1" type="ORF">PsorP6_010640</name>
</gene>
<protein>
    <submittedName>
        <fullName evidence="1">Uncharacterized protein</fullName>
    </submittedName>
</protein>
<proteinExistence type="predicted"/>
<organism evidence="1 2">
    <name type="scientific">Peronosclerospora sorghi</name>
    <dbReference type="NCBI Taxonomy" id="230839"/>
    <lineage>
        <taxon>Eukaryota</taxon>
        <taxon>Sar</taxon>
        <taxon>Stramenopiles</taxon>
        <taxon>Oomycota</taxon>
        <taxon>Peronosporomycetes</taxon>
        <taxon>Peronosporales</taxon>
        <taxon>Peronosporaceae</taxon>
        <taxon>Peronosclerospora</taxon>
    </lineage>
</organism>
<accession>A0ACC0VVP5</accession>
<evidence type="ECO:0000313" key="2">
    <source>
        <dbReference type="Proteomes" id="UP001163321"/>
    </source>
</evidence>
<dbReference type="EMBL" id="CM047585">
    <property type="protein sequence ID" value="KAI9909813.1"/>
    <property type="molecule type" value="Genomic_DNA"/>
</dbReference>